<evidence type="ECO:0000259" key="2">
    <source>
        <dbReference type="Pfam" id="PF00899"/>
    </source>
</evidence>
<sequence>MTRAWEADIAAECDAWRAALGTAGFSDDGHTLRGPVRWQHPDGRTVIATIEVTITESFPFSPPKVRILDPGLAIELTFHRERDGSLCLWRSDVDVSDAPWQAPERLLDRVAVWLTNSAAGWPSDDDCDLERYLLPDSQLVLYNRDVLTAISGCVRTFTDPATGRVTISGESQRPPSRWRTSKRQDGRRGRRRQPKIGRKQRRLAWVTDIGQVDKPIYDWDSLCTTLGPDAGEVRRLVSIGVIDFVLLRYRRSSATGVLAMAVRTTSGKARFDVRACESADTSVTTRILRAGASAAKLSDRRVAVVGTGAIGSFVVDLLFRHGVRQFTLIDPQLLRPGNLVRHLAGEALVGYSKVSAVKARLAGLGFDVSGVNTRRDEIVTPDQSMALLRDHDLIIDATASPRTTALLAWAARHVDRPVITVCAQRQGTVVRVDRFPLRGGEQHLSALPPLPGPDLGREHGCDNPVSPTPPAAVVAAAQLACRAAVDELILDCALPATLLDVLAPQEPPFDVIGMRMGSAR</sequence>
<evidence type="ECO:0000313" key="4">
    <source>
        <dbReference type="Proteomes" id="UP001595851"/>
    </source>
</evidence>
<dbReference type="Pfam" id="PF00899">
    <property type="entry name" value="ThiF"/>
    <property type="match status" value="1"/>
</dbReference>
<evidence type="ECO:0000256" key="1">
    <source>
        <dbReference type="SAM" id="MobiDB-lite"/>
    </source>
</evidence>
<dbReference type="SUPFAM" id="SSF69572">
    <property type="entry name" value="Activating enzymes of the ubiquitin-like proteins"/>
    <property type="match status" value="1"/>
</dbReference>
<feature type="domain" description="THIF-type NAD/FAD binding fold" evidence="2">
    <location>
        <begin position="294"/>
        <end position="433"/>
    </location>
</feature>
<keyword evidence="3" id="KW-0808">Transferase</keyword>
<feature type="compositionally biased region" description="Basic residues" evidence="1">
    <location>
        <begin position="188"/>
        <end position="199"/>
    </location>
</feature>
<gene>
    <name evidence="3" type="ORF">ACFOY2_39635</name>
</gene>
<organism evidence="3 4">
    <name type="scientific">Nonomuraea purpurea</name>
    <dbReference type="NCBI Taxonomy" id="1849276"/>
    <lineage>
        <taxon>Bacteria</taxon>
        <taxon>Bacillati</taxon>
        <taxon>Actinomycetota</taxon>
        <taxon>Actinomycetes</taxon>
        <taxon>Streptosporangiales</taxon>
        <taxon>Streptosporangiaceae</taxon>
        <taxon>Nonomuraea</taxon>
    </lineage>
</organism>
<dbReference type="PANTHER" id="PTHR43267">
    <property type="entry name" value="TRNA THREONYLCARBAMOYLADENOSINE DEHYDRATASE"/>
    <property type="match status" value="1"/>
</dbReference>
<dbReference type="InterPro" id="IPR035985">
    <property type="entry name" value="Ubiquitin-activating_enz"/>
</dbReference>
<name>A0ABV8GMI7_9ACTN</name>
<dbReference type="InterPro" id="IPR045886">
    <property type="entry name" value="ThiF/MoeB/HesA"/>
</dbReference>
<accession>A0ABV8GMI7</accession>
<protein>
    <submittedName>
        <fullName evidence="3">ThiF family adenylyltransferase</fullName>
    </submittedName>
</protein>
<keyword evidence="4" id="KW-1185">Reference proteome</keyword>
<dbReference type="Gene3D" id="3.40.50.720">
    <property type="entry name" value="NAD(P)-binding Rossmann-like Domain"/>
    <property type="match status" value="1"/>
</dbReference>
<dbReference type="PANTHER" id="PTHR43267:SF1">
    <property type="entry name" value="TRNA THREONYLCARBAMOYLADENOSINE DEHYDRATASE"/>
    <property type="match status" value="1"/>
</dbReference>
<keyword evidence="3" id="KW-0548">Nucleotidyltransferase</keyword>
<reference evidence="4" key="1">
    <citation type="journal article" date="2019" name="Int. J. Syst. Evol. Microbiol.">
        <title>The Global Catalogue of Microorganisms (GCM) 10K type strain sequencing project: providing services to taxonomists for standard genome sequencing and annotation.</title>
        <authorList>
            <consortium name="The Broad Institute Genomics Platform"/>
            <consortium name="The Broad Institute Genome Sequencing Center for Infectious Disease"/>
            <person name="Wu L."/>
            <person name="Ma J."/>
        </authorList>
    </citation>
    <scope>NUCLEOTIDE SEQUENCE [LARGE SCALE GENOMIC DNA]</scope>
    <source>
        <strain evidence="4">TBRC 1276</strain>
    </source>
</reference>
<dbReference type="Proteomes" id="UP001595851">
    <property type="component" value="Unassembled WGS sequence"/>
</dbReference>
<dbReference type="EMBL" id="JBHSBI010000027">
    <property type="protein sequence ID" value="MFC4013394.1"/>
    <property type="molecule type" value="Genomic_DNA"/>
</dbReference>
<feature type="region of interest" description="Disordered" evidence="1">
    <location>
        <begin position="164"/>
        <end position="199"/>
    </location>
</feature>
<evidence type="ECO:0000313" key="3">
    <source>
        <dbReference type="EMBL" id="MFC4013394.1"/>
    </source>
</evidence>
<dbReference type="InterPro" id="IPR000594">
    <property type="entry name" value="ThiF_NAD_FAD-bd"/>
</dbReference>
<comment type="caution">
    <text evidence="3">The sequence shown here is derived from an EMBL/GenBank/DDBJ whole genome shotgun (WGS) entry which is preliminary data.</text>
</comment>
<proteinExistence type="predicted"/>
<dbReference type="RefSeq" id="WP_379533262.1">
    <property type="nucleotide sequence ID" value="NZ_JBHSBI010000027.1"/>
</dbReference>
<dbReference type="GO" id="GO:0016779">
    <property type="term" value="F:nucleotidyltransferase activity"/>
    <property type="evidence" value="ECO:0007669"/>
    <property type="project" value="UniProtKB-KW"/>
</dbReference>